<gene>
    <name evidence="18" type="ORF">QT711_17855</name>
</gene>
<dbReference type="SMART" id="SM00387">
    <property type="entry name" value="HATPase_c"/>
    <property type="match status" value="1"/>
</dbReference>
<name>A0ABU4GDG6_9BACL</name>
<keyword evidence="4" id="KW-1003">Cell membrane</keyword>
<feature type="coiled-coil region" evidence="14">
    <location>
        <begin position="212"/>
        <end position="246"/>
    </location>
</feature>
<dbReference type="InterPro" id="IPR005467">
    <property type="entry name" value="His_kinase_dom"/>
</dbReference>
<evidence type="ECO:0000256" key="10">
    <source>
        <dbReference type="ARBA" id="ARBA00022840"/>
    </source>
</evidence>
<evidence type="ECO:0000259" key="17">
    <source>
        <dbReference type="PROSITE" id="PS50885"/>
    </source>
</evidence>
<dbReference type="PROSITE" id="PS50885">
    <property type="entry name" value="HAMP"/>
    <property type="match status" value="1"/>
</dbReference>
<dbReference type="SUPFAM" id="SSF47384">
    <property type="entry name" value="Homodimeric domain of signal transducing histidine kinase"/>
    <property type="match status" value="1"/>
</dbReference>
<keyword evidence="5" id="KW-0597">Phosphoprotein</keyword>
<evidence type="ECO:0000256" key="4">
    <source>
        <dbReference type="ARBA" id="ARBA00022475"/>
    </source>
</evidence>
<evidence type="ECO:0000256" key="11">
    <source>
        <dbReference type="ARBA" id="ARBA00022989"/>
    </source>
</evidence>
<dbReference type="Gene3D" id="3.30.565.10">
    <property type="entry name" value="Histidine kinase-like ATPase, C-terminal domain"/>
    <property type="match status" value="1"/>
</dbReference>
<keyword evidence="8" id="KW-0547">Nucleotide-binding</keyword>
<keyword evidence="6" id="KW-0808">Transferase</keyword>
<dbReference type="Pfam" id="PF02518">
    <property type="entry name" value="HATPase_c"/>
    <property type="match status" value="1"/>
</dbReference>
<keyword evidence="14" id="KW-0175">Coiled coil</keyword>
<sequence length="485" mass="54741">MKIKTWLLLSYFLVMLLPLGAAYGLFAWINAYHQDRNIAEYMERWTELNAMQAVLNDPSLYEPNADLTKVKQLESNHLSVTLYTNIGLVVYTSNPMKHTPLSFVTKEQLFEGFYELQQKFGAFTYKEPVFAGTTLVGVYEVQLLRDDWVAGVGQRTWFVVGIFSVFFIALFTGVTTLVNRKLNKPLHQLMGQMDSFAKGEPVTQIKTRHDEIGELTKSFDRMRSELTEANRKLAEEQQQKEMMIASISHDLKTPLTSIRAYAEALQTGKLSSDEQAEYRSVIISKSVYMRQMLDDLLMYTLLQSSNYETDYVKVDGEEFFDMLVSGFDMLCEKNRINLRVVNDVTGEYAVNAKQLMRVIDNVMSNAIAHTNPGGEIGLAAVDVGKTPDWSFPFVAEALKREDGMYLIVQNEGRGLTDAEIAKVFEPLFQADPARTKAGDRGTGLGLSITKQIMEKHGGDVRMVSVPDIGTAIICWLPRMKGEGQE</sequence>
<dbReference type="GO" id="GO:0016301">
    <property type="term" value="F:kinase activity"/>
    <property type="evidence" value="ECO:0007669"/>
    <property type="project" value="UniProtKB-KW"/>
</dbReference>
<keyword evidence="11 15" id="KW-1133">Transmembrane helix</keyword>
<evidence type="ECO:0000256" key="15">
    <source>
        <dbReference type="SAM" id="Phobius"/>
    </source>
</evidence>
<dbReference type="CDD" id="cd00082">
    <property type="entry name" value="HisKA"/>
    <property type="match status" value="1"/>
</dbReference>
<dbReference type="PROSITE" id="PS50109">
    <property type="entry name" value="HIS_KIN"/>
    <property type="match status" value="1"/>
</dbReference>
<dbReference type="Gene3D" id="6.10.340.10">
    <property type="match status" value="1"/>
</dbReference>
<dbReference type="Gene3D" id="1.10.287.130">
    <property type="match status" value="1"/>
</dbReference>
<dbReference type="InterPro" id="IPR003594">
    <property type="entry name" value="HATPase_dom"/>
</dbReference>
<dbReference type="InterPro" id="IPR036890">
    <property type="entry name" value="HATPase_C_sf"/>
</dbReference>
<evidence type="ECO:0000256" key="3">
    <source>
        <dbReference type="ARBA" id="ARBA00012438"/>
    </source>
</evidence>
<dbReference type="CDD" id="cd00075">
    <property type="entry name" value="HATPase"/>
    <property type="match status" value="1"/>
</dbReference>
<evidence type="ECO:0000256" key="9">
    <source>
        <dbReference type="ARBA" id="ARBA00022777"/>
    </source>
</evidence>
<evidence type="ECO:0000256" key="8">
    <source>
        <dbReference type="ARBA" id="ARBA00022741"/>
    </source>
</evidence>
<dbReference type="InterPro" id="IPR003660">
    <property type="entry name" value="HAMP_dom"/>
</dbReference>
<dbReference type="Proteomes" id="UP001282284">
    <property type="component" value="Unassembled WGS sequence"/>
</dbReference>
<feature type="domain" description="HAMP" evidence="17">
    <location>
        <begin position="180"/>
        <end position="231"/>
    </location>
</feature>
<dbReference type="InterPro" id="IPR050398">
    <property type="entry name" value="HssS/ArlS-like"/>
</dbReference>
<evidence type="ECO:0000256" key="12">
    <source>
        <dbReference type="ARBA" id="ARBA00023012"/>
    </source>
</evidence>
<proteinExistence type="predicted"/>
<dbReference type="Pfam" id="PF00672">
    <property type="entry name" value="HAMP"/>
    <property type="match status" value="1"/>
</dbReference>
<evidence type="ECO:0000256" key="5">
    <source>
        <dbReference type="ARBA" id="ARBA00022553"/>
    </source>
</evidence>
<keyword evidence="9 18" id="KW-0418">Kinase</keyword>
<dbReference type="InterPro" id="IPR004358">
    <property type="entry name" value="Sig_transdc_His_kin-like_C"/>
</dbReference>
<dbReference type="EMBL" id="JAUBDI010000027">
    <property type="protein sequence ID" value="MDW0115029.1"/>
    <property type="molecule type" value="Genomic_DNA"/>
</dbReference>
<evidence type="ECO:0000256" key="6">
    <source>
        <dbReference type="ARBA" id="ARBA00022679"/>
    </source>
</evidence>
<dbReference type="Pfam" id="PF00512">
    <property type="entry name" value="HisKA"/>
    <property type="match status" value="1"/>
</dbReference>
<dbReference type="InterPro" id="IPR003661">
    <property type="entry name" value="HisK_dim/P_dom"/>
</dbReference>
<evidence type="ECO:0000259" key="16">
    <source>
        <dbReference type="PROSITE" id="PS50109"/>
    </source>
</evidence>
<dbReference type="PANTHER" id="PTHR45528">
    <property type="entry name" value="SENSOR HISTIDINE KINASE CPXA"/>
    <property type="match status" value="1"/>
</dbReference>
<protein>
    <recommendedName>
        <fullName evidence="3">histidine kinase</fullName>
        <ecNumber evidence="3">2.7.13.3</ecNumber>
    </recommendedName>
</protein>
<feature type="domain" description="Histidine kinase" evidence="16">
    <location>
        <begin position="246"/>
        <end position="480"/>
    </location>
</feature>
<dbReference type="RefSeq" id="WP_317946518.1">
    <property type="nucleotide sequence ID" value="NZ_JAUBDI010000027.1"/>
</dbReference>
<evidence type="ECO:0000256" key="13">
    <source>
        <dbReference type="ARBA" id="ARBA00023136"/>
    </source>
</evidence>
<evidence type="ECO:0000256" key="7">
    <source>
        <dbReference type="ARBA" id="ARBA00022692"/>
    </source>
</evidence>
<dbReference type="EC" id="2.7.13.3" evidence="3"/>
<keyword evidence="7 15" id="KW-0812">Transmembrane</keyword>
<evidence type="ECO:0000256" key="14">
    <source>
        <dbReference type="SAM" id="Coils"/>
    </source>
</evidence>
<evidence type="ECO:0000256" key="1">
    <source>
        <dbReference type="ARBA" id="ARBA00000085"/>
    </source>
</evidence>
<dbReference type="PRINTS" id="PR00344">
    <property type="entry name" value="BCTRLSENSOR"/>
</dbReference>
<feature type="transmembrane region" description="Helical" evidence="15">
    <location>
        <begin position="157"/>
        <end position="178"/>
    </location>
</feature>
<evidence type="ECO:0000256" key="2">
    <source>
        <dbReference type="ARBA" id="ARBA00004651"/>
    </source>
</evidence>
<reference evidence="18 19" key="1">
    <citation type="submission" date="2023-06" db="EMBL/GenBank/DDBJ databases">
        <title>Sporosarcina sp. nov., isolated from Korean traditional fermented seafood 'Jeotgal'.</title>
        <authorList>
            <person name="Yang A.I."/>
            <person name="Shin N.-R."/>
        </authorList>
    </citation>
    <scope>NUCLEOTIDE SEQUENCE [LARGE SCALE GENOMIC DNA]</scope>
    <source>
        <strain evidence="18 19">KCTC13119</strain>
    </source>
</reference>
<dbReference type="PANTHER" id="PTHR45528:SF1">
    <property type="entry name" value="SENSOR HISTIDINE KINASE CPXA"/>
    <property type="match status" value="1"/>
</dbReference>
<keyword evidence="19" id="KW-1185">Reference proteome</keyword>
<comment type="caution">
    <text evidence="18">The sequence shown here is derived from an EMBL/GenBank/DDBJ whole genome shotgun (WGS) entry which is preliminary data.</text>
</comment>
<evidence type="ECO:0000313" key="18">
    <source>
        <dbReference type="EMBL" id="MDW0115029.1"/>
    </source>
</evidence>
<keyword evidence="13 15" id="KW-0472">Membrane</keyword>
<accession>A0ABU4GDG6</accession>
<comment type="subcellular location">
    <subcellularLocation>
        <location evidence="2">Cell membrane</location>
        <topology evidence="2">Multi-pass membrane protein</topology>
    </subcellularLocation>
</comment>
<dbReference type="CDD" id="cd06225">
    <property type="entry name" value="HAMP"/>
    <property type="match status" value="1"/>
</dbReference>
<keyword evidence="12" id="KW-0902">Two-component regulatory system</keyword>
<dbReference type="SMART" id="SM00304">
    <property type="entry name" value="HAMP"/>
    <property type="match status" value="1"/>
</dbReference>
<keyword evidence="10" id="KW-0067">ATP-binding</keyword>
<dbReference type="SUPFAM" id="SSF55874">
    <property type="entry name" value="ATPase domain of HSP90 chaperone/DNA topoisomerase II/histidine kinase"/>
    <property type="match status" value="1"/>
</dbReference>
<comment type="catalytic activity">
    <reaction evidence="1">
        <text>ATP + protein L-histidine = ADP + protein N-phospho-L-histidine.</text>
        <dbReference type="EC" id="2.7.13.3"/>
    </reaction>
</comment>
<evidence type="ECO:0000313" key="19">
    <source>
        <dbReference type="Proteomes" id="UP001282284"/>
    </source>
</evidence>
<dbReference type="SUPFAM" id="SSF158472">
    <property type="entry name" value="HAMP domain-like"/>
    <property type="match status" value="1"/>
</dbReference>
<organism evidence="18 19">
    <name type="scientific">Sporosarcina saromensis</name>
    <dbReference type="NCBI Taxonomy" id="359365"/>
    <lineage>
        <taxon>Bacteria</taxon>
        <taxon>Bacillati</taxon>
        <taxon>Bacillota</taxon>
        <taxon>Bacilli</taxon>
        <taxon>Bacillales</taxon>
        <taxon>Caryophanaceae</taxon>
        <taxon>Sporosarcina</taxon>
    </lineage>
</organism>
<dbReference type="SMART" id="SM00388">
    <property type="entry name" value="HisKA"/>
    <property type="match status" value="1"/>
</dbReference>
<dbReference type="InterPro" id="IPR036097">
    <property type="entry name" value="HisK_dim/P_sf"/>
</dbReference>